<evidence type="ECO:0000313" key="1">
    <source>
        <dbReference type="EMBL" id="KRZ22046.1"/>
    </source>
</evidence>
<name>A0A0V1IGZ9_TRIPS</name>
<protein>
    <submittedName>
        <fullName evidence="1">Uncharacterized protein</fullName>
    </submittedName>
</protein>
<accession>A0A0V1IGZ9</accession>
<gene>
    <name evidence="1" type="ORF">T4B_8012</name>
</gene>
<proteinExistence type="predicted"/>
<organism evidence="1 2">
    <name type="scientific">Trichinella pseudospiralis</name>
    <name type="common">Parasitic roundworm</name>
    <dbReference type="NCBI Taxonomy" id="6337"/>
    <lineage>
        <taxon>Eukaryota</taxon>
        <taxon>Metazoa</taxon>
        <taxon>Ecdysozoa</taxon>
        <taxon>Nematoda</taxon>
        <taxon>Enoplea</taxon>
        <taxon>Dorylaimia</taxon>
        <taxon>Trichinellida</taxon>
        <taxon>Trichinellidae</taxon>
        <taxon>Trichinella</taxon>
    </lineage>
</organism>
<dbReference type="AlphaFoldDB" id="A0A0V1IGZ9"/>
<comment type="caution">
    <text evidence="1">The sequence shown here is derived from an EMBL/GenBank/DDBJ whole genome shotgun (WGS) entry which is preliminary data.</text>
</comment>
<sequence>MPWFYQVRISCSDNDSRRCLLLTPLSNNNARQSTLRPSPLQYDLSSVTLKCKFFHTESSKLNPGLMID</sequence>
<keyword evidence="2" id="KW-1185">Reference proteome</keyword>
<dbReference type="Proteomes" id="UP000054805">
    <property type="component" value="Unassembled WGS sequence"/>
</dbReference>
<reference evidence="1 2" key="1">
    <citation type="submission" date="2015-01" db="EMBL/GenBank/DDBJ databases">
        <title>Evolution of Trichinella species and genotypes.</title>
        <authorList>
            <person name="Korhonen P.K."/>
            <person name="Edoardo P."/>
            <person name="Giuseppe L.R."/>
            <person name="Gasser R.B."/>
        </authorList>
    </citation>
    <scope>NUCLEOTIDE SEQUENCE [LARGE SCALE GENOMIC DNA]</scope>
    <source>
        <strain evidence="1">ISS588</strain>
    </source>
</reference>
<evidence type="ECO:0000313" key="2">
    <source>
        <dbReference type="Proteomes" id="UP000054805"/>
    </source>
</evidence>
<dbReference type="EMBL" id="JYDS01000185">
    <property type="protein sequence ID" value="KRZ22046.1"/>
    <property type="molecule type" value="Genomic_DNA"/>
</dbReference>